<evidence type="ECO:0000256" key="1">
    <source>
        <dbReference type="ARBA" id="ARBA00004651"/>
    </source>
</evidence>
<evidence type="ECO:0000256" key="2">
    <source>
        <dbReference type="ARBA" id="ARBA00022448"/>
    </source>
</evidence>
<feature type="transmembrane region" description="Helical" evidence="9">
    <location>
        <begin position="64"/>
        <end position="85"/>
    </location>
</feature>
<feature type="transmembrane region" description="Helical" evidence="9">
    <location>
        <begin position="348"/>
        <end position="372"/>
    </location>
</feature>
<feature type="transmembrane region" description="Helical" evidence="9">
    <location>
        <begin position="197"/>
        <end position="216"/>
    </location>
</feature>
<evidence type="ECO:0000259" key="10">
    <source>
        <dbReference type="PROSITE" id="PS50850"/>
    </source>
</evidence>
<accession>A0ABY5SS93</accession>
<dbReference type="PROSITE" id="PS00217">
    <property type="entry name" value="SUGAR_TRANSPORT_2"/>
    <property type="match status" value="1"/>
</dbReference>
<feature type="transmembrane region" description="Helical" evidence="9">
    <location>
        <begin position="384"/>
        <end position="407"/>
    </location>
</feature>
<evidence type="ECO:0000313" key="12">
    <source>
        <dbReference type="Proteomes" id="UP001064879"/>
    </source>
</evidence>
<feature type="transmembrane region" description="Helical" evidence="9">
    <location>
        <begin position="256"/>
        <end position="273"/>
    </location>
</feature>
<gene>
    <name evidence="11" type="ORF">L1F31_17665</name>
</gene>
<evidence type="ECO:0000256" key="6">
    <source>
        <dbReference type="ARBA" id="ARBA00022989"/>
    </source>
</evidence>
<dbReference type="InterPro" id="IPR036259">
    <property type="entry name" value="MFS_trans_sf"/>
</dbReference>
<dbReference type="Gene3D" id="1.20.1250.20">
    <property type="entry name" value="MFS general substrate transporter like domains"/>
    <property type="match status" value="2"/>
</dbReference>
<dbReference type="EMBL" id="CP093443">
    <property type="protein sequence ID" value="UVI35916.1"/>
    <property type="molecule type" value="Genomic_DNA"/>
</dbReference>
<sequence>MTESDRNHPGTPVQASSRERERGRRRSMFVAAFGTVVEWYDFSIFFYVATTLTKEFFGDQTDSLLLTLGVGAAGFLFRPLGAMVFGHLGDRIGRRSTLIISAVLMAISMLGIAVIPNYETIGIWAGVLMVTLRCLSGFSVGAEYTGIMVFLMESARPGKRGLAASWAAANSEVGALLAVGSGALLANTLSPEAMDSWGWRLLFVLGALLAILMVPLRSMMEETETFKRLQHAEKEKKDVALRRSPLITAILEQPRAILVAFLISSIGSVSYFLNITYVPTYIEEVAKVPNSGSLALGTVAAVVAIVVTPFFGLASDKFGRKPALAALMIVFVFTTIPAYVLLSNQSAGIAVAGSAFLAIPAAGWSAVAAAMVPEQFTGTSRFSGMAIGYNVATVLFGGLSPLIATALMSGTGITLAPAIYATVVIIVAGVPTLILARSMGHKTLAEVDADKHLVPA</sequence>
<keyword evidence="6 9" id="KW-1133">Transmembrane helix</keyword>
<feature type="transmembrane region" description="Helical" evidence="9">
    <location>
        <begin position="28"/>
        <end position="49"/>
    </location>
</feature>
<dbReference type="InterPro" id="IPR005829">
    <property type="entry name" value="Sugar_transporter_CS"/>
</dbReference>
<feature type="transmembrane region" description="Helical" evidence="9">
    <location>
        <begin position="163"/>
        <end position="185"/>
    </location>
</feature>
<dbReference type="Proteomes" id="UP001064879">
    <property type="component" value="Chromosome"/>
</dbReference>
<proteinExistence type="predicted"/>
<evidence type="ECO:0000256" key="5">
    <source>
        <dbReference type="ARBA" id="ARBA00022847"/>
    </source>
</evidence>
<name>A0ABY5SS93_9MICO</name>
<dbReference type="PANTHER" id="PTHR43528">
    <property type="entry name" value="ALPHA-KETOGLUTARATE PERMEASE"/>
    <property type="match status" value="1"/>
</dbReference>
<feature type="domain" description="Major facilitator superfamily (MFS) profile" evidence="10">
    <location>
        <begin position="27"/>
        <end position="439"/>
    </location>
</feature>
<keyword evidence="7 9" id="KW-0472">Membrane</keyword>
<dbReference type="PROSITE" id="PS50850">
    <property type="entry name" value="MFS"/>
    <property type="match status" value="1"/>
</dbReference>
<feature type="transmembrane region" description="Helical" evidence="9">
    <location>
        <begin position="323"/>
        <end position="342"/>
    </location>
</feature>
<keyword evidence="12" id="KW-1185">Reference proteome</keyword>
<feature type="transmembrane region" description="Helical" evidence="9">
    <location>
        <begin position="121"/>
        <end position="151"/>
    </location>
</feature>
<evidence type="ECO:0000256" key="8">
    <source>
        <dbReference type="SAM" id="MobiDB-lite"/>
    </source>
</evidence>
<keyword evidence="2" id="KW-0813">Transport</keyword>
<dbReference type="PANTHER" id="PTHR43528:SF1">
    <property type="entry name" value="ALPHA-KETOGLUTARATE PERMEASE"/>
    <property type="match status" value="1"/>
</dbReference>
<dbReference type="InterPro" id="IPR020846">
    <property type="entry name" value="MFS_dom"/>
</dbReference>
<feature type="transmembrane region" description="Helical" evidence="9">
    <location>
        <begin position="97"/>
        <end position="115"/>
    </location>
</feature>
<keyword evidence="5" id="KW-0769">Symport</keyword>
<comment type="subcellular location">
    <subcellularLocation>
        <location evidence="1">Cell membrane</location>
        <topology evidence="1">Multi-pass membrane protein</topology>
    </subcellularLocation>
</comment>
<protein>
    <submittedName>
        <fullName evidence="11">MFS transporter</fullName>
    </submittedName>
</protein>
<keyword evidence="4 9" id="KW-0812">Transmembrane</keyword>
<organism evidence="11 12">
    <name type="scientific">Brevibacterium spongiae</name>
    <dbReference type="NCBI Taxonomy" id="2909672"/>
    <lineage>
        <taxon>Bacteria</taxon>
        <taxon>Bacillati</taxon>
        <taxon>Actinomycetota</taxon>
        <taxon>Actinomycetes</taxon>
        <taxon>Micrococcales</taxon>
        <taxon>Brevibacteriaceae</taxon>
        <taxon>Brevibacterium</taxon>
    </lineage>
</organism>
<dbReference type="InterPro" id="IPR051084">
    <property type="entry name" value="H+-coupled_symporters"/>
</dbReference>
<evidence type="ECO:0000313" key="11">
    <source>
        <dbReference type="EMBL" id="UVI35916.1"/>
    </source>
</evidence>
<dbReference type="RefSeq" id="WP_265418531.1">
    <property type="nucleotide sequence ID" value="NZ_CP093443.1"/>
</dbReference>
<evidence type="ECO:0000256" key="3">
    <source>
        <dbReference type="ARBA" id="ARBA00022475"/>
    </source>
</evidence>
<evidence type="ECO:0000256" key="4">
    <source>
        <dbReference type="ARBA" id="ARBA00022692"/>
    </source>
</evidence>
<evidence type="ECO:0000256" key="9">
    <source>
        <dbReference type="SAM" id="Phobius"/>
    </source>
</evidence>
<dbReference type="InterPro" id="IPR005828">
    <property type="entry name" value="MFS_sugar_transport-like"/>
</dbReference>
<evidence type="ECO:0000256" key="7">
    <source>
        <dbReference type="ARBA" id="ARBA00023136"/>
    </source>
</evidence>
<feature type="transmembrane region" description="Helical" evidence="9">
    <location>
        <begin position="413"/>
        <end position="436"/>
    </location>
</feature>
<dbReference type="Pfam" id="PF00083">
    <property type="entry name" value="Sugar_tr"/>
    <property type="match status" value="1"/>
</dbReference>
<feature type="region of interest" description="Disordered" evidence="8">
    <location>
        <begin position="1"/>
        <end position="20"/>
    </location>
</feature>
<keyword evidence="3" id="KW-1003">Cell membrane</keyword>
<dbReference type="SUPFAM" id="SSF103473">
    <property type="entry name" value="MFS general substrate transporter"/>
    <property type="match status" value="1"/>
</dbReference>
<feature type="transmembrane region" description="Helical" evidence="9">
    <location>
        <begin position="293"/>
        <end position="311"/>
    </location>
</feature>
<reference evidence="11" key="1">
    <citation type="submission" date="2022-03" db="EMBL/GenBank/DDBJ databases">
        <title>Brevibacterium spongiae sp. nov., isolated from marine sponge.</title>
        <authorList>
            <person name="Li Z."/>
            <person name="Zhang M."/>
        </authorList>
    </citation>
    <scope>NUCLEOTIDE SEQUENCE</scope>
    <source>
        <strain evidence="11">WHS-Z9</strain>
    </source>
</reference>